<evidence type="ECO:0000259" key="4">
    <source>
        <dbReference type="Pfam" id="PF08545"/>
    </source>
</evidence>
<dbReference type="Pfam" id="PF08541">
    <property type="entry name" value="ACP_syn_III_C"/>
    <property type="match status" value="1"/>
</dbReference>
<dbReference type="EMBL" id="JBHSQB010000003">
    <property type="protein sequence ID" value="MFC6095564.1"/>
    <property type="molecule type" value="Genomic_DNA"/>
</dbReference>
<evidence type="ECO:0000313" key="5">
    <source>
        <dbReference type="EMBL" id="MFC6095564.1"/>
    </source>
</evidence>
<evidence type="ECO:0000259" key="3">
    <source>
        <dbReference type="Pfam" id="PF08541"/>
    </source>
</evidence>
<dbReference type="CDD" id="cd00830">
    <property type="entry name" value="KAS_III"/>
    <property type="match status" value="1"/>
</dbReference>
<dbReference type="SUPFAM" id="SSF53901">
    <property type="entry name" value="Thiolase-like"/>
    <property type="match status" value="1"/>
</dbReference>
<dbReference type="Pfam" id="PF08545">
    <property type="entry name" value="ACP_syn_III"/>
    <property type="match status" value="1"/>
</dbReference>
<dbReference type="PANTHER" id="PTHR34069:SF3">
    <property type="entry name" value="ACYL-COA:ACYL-COA ALKYLTRANSFERASE"/>
    <property type="match status" value="1"/>
</dbReference>
<feature type="domain" description="Beta-ketoacyl-[acyl-carrier-protein] synthase III C-terminal" evidence="3">
    <location>
        <begin position="253"/>
        <end position="352"/>
    </location>
</feature>
<proteinExistence type="predicted"/>
<keyword evidence="6" id="KW-1185">Reference proteome</keyword>
<dbReference type="RefSeq" id="WP_379790198.1">
    <property type="nucleotide sequence ID" value="NZ_JBHSQB010000003.1"/>
</dbReference>
<evidence type="ECO:0000256" key="1">
    <source>
        <dbReference type="ARBA" id="ARBA00022679"/>
    </source>
</evidence>
<gene>
    <name evidence="5" type="ORF">ACFPVY_02810</name>
</gene>
<keyword evidence="2" id="KW-0012">Acyltransferase</keyword>
<organism evidence="5 6">
    <name type="scientific">Flavobacterium qiangtangense</name>
    <dbReference type="NCBI Taxonomy" id="1442595"/>
    <lineage>
        <taxon>Bacteria</taxon>
        <taxon>Pseudomonadati</taxon>
        <taxon>Bacteroidota</taxon>
        <taxon>Flavobacteriia</taxon>
        <taxon>Flavobacteriales</taxon>
        <taxon>Flavobacteriaceae</taxon>
        <taxon>Flavobacterium</taxon>
    </lineage>
</organism>
<dbReference type="InterPro" id="IPR016039">
    <property type="entry name" value="Thiolase-like"/>
</dbReference>
<feature type="domain" description="Beta-ketoacyl-[acyl-carrier-protein] synthase III N-terminal" evidence="4">
    <location>
        <begin position="129"/>
        <end position="197"/>
    </location>
</feature>
<sequence length="352" mass="37911">MGMRIIGSGSCIPETKLSNEHFENRSFLNEDGNPLNYSTETIISKFAAITGIEERRYAAPDQVASDLGAAAAAKAVASAGIDPESIDYLIMAHNFGDVRSGSSQSDAVPSLASRIKNRLGIKNPDCVAYDLLFGCPGWIEGMIHANAFIRSGIARRCLVVGGETLSRVSDAFDRDSMIYADGAGAVVVEGSSVPGGVLSHCSASYTQEQAGFLYFGSSHERKRGSDVRYIKMQGRKIYEFALSRVPEAMKKCLDRAGIEIADVKKILIHQANEKMDQAIVSSFYRLYGMEPPAGIMPMSIRLLGNSSVATVPTLYDLIATGAMPDHRFDPGDIILFASVGAGMNINAMAYRI</sequence>
<reference evidence="6" key="1">
    <citation type="journal article" date="2019" name="Int. J. Syst. Evol. Microbiol.">
        <title>The Global Catalogue of Microorganisms (GCM) 10K type strain sequencing project: providing services to taxonomists for standard genome sequencing and annotation.</title>
        <authorList>
            <consortium name="The Broad Institute Genomics Platform"/>
            <consortium name="The Broad Institute Genome Sequencing Center for Infectious Disease"/>
            <person name="Wu L."/>
            <person name="Ma J."/>
        </authorList>
    </citation>
    <scope>NUCLEOTIDE SEQUENCE [LARGE SCALE GENOMIC DNA]</scope>
    <source>
        <strain evidence="6">CCUG 49679</strain>
    </source>
</reference>
<dbReference type="InterPro" id="IPR013747">
    <property type="entry name" value="ACP_syn_III_C"/>
</dbReference>
<evidence type="ECO:0000256" key="2">
    <source>
        <dbReference type="ARBA" id="ARBA00023315"/>
    </source>
</evidence>
<protein>
    <submittedName>
        <fullName evidence="5">3-oxoacyl-ACP synthase III family protein</fullName>
    </submittedName>
</protein>
<dbReference type="Gene3D" id="3.40.47.10">
    <property type="match status" value="2"/>
</dbReference>
<keyword evidence="1" id="KW-0808">Transferase</keyword>
<evidence type="ECO:0000313" key="6">
    <source>
        <dbReference type="Proteomes" id="UP001596287"/>
    </source>
</evidence>
<accession>A0ABW1PK23</accession>
<dbReference type="InterPro" id="IPR013751">
    <property type="entry name" value="ACP_syn_III_N"/>
</dbReference>
<dbReference type="Proteomes" id="UP001596287">
    <property type="component" value="Unassembled WGS sequence"/>
</dbReference>
<name>A0ABW1PK23_9FLAO</name>
<dbReference type="PANTHER" id="PTHR34069">
    <property type="entry name" value="3-OXOACYL-[ACYL-CARRIER-PROTEIN] SYNTHASE 3"/>
    <property type="match status" value="1"/>
</dbReference>
<comment type="caution">
    <text evidence="5">The sequence shown here is derived from an EMBL/GenBank/DDBJ whole genome shotgun (WGS) entry which is preliminary data.</text>
</comment>